<dbReference type="Gene3D" id="3.40.50.2300">
    <property type="match status" value="1"/>
</dbReference>
<keyword evidence="1 2" id="KW-0597">Phosphoprotein</keyword>
<evidence type="ECO:0000313" key="5">
    <source>
        <dbReference type="Proteomes" id="UP000319619"/>
    </source>
</evidence>
<dbReference type="Proteomes" id="UP000319619">
    <property type="component" value="Unassembled WGS sequence"/>
</dbReference>
<dbReference type="EMBL" id="NJBN01000002">
    <property type="protein sequence ID" value="TKJ41798.1"/>
    <property type="molecule type" value="Genomic_DNA"/>
</dbReference>
<dbReference type="SUPFAM" id="SSF52172">
    <property type="entry name" value="CheY-like"/>
    <property type="match status" value="1"/>
</dbReference>
<evidence type="ECO:0000256" key="2">
    <source>
        <dbReference type="PROSITE-ProRule" id="PRU00169"/>
    </source>
</evidence>
<dbReference type="Pfam" id="PF00072">
    <property type="entry name" value="Response_reg"/>
    <property type="match status" value="1"/>
</dbReference>
<dbReference type="InterPro" id="IPR050595">
    <property type="entry name" value="Bact_response_regulator"/>
</dbReference>
<dbReference type="AlphaFoldDB" id="A0A532V3S7"/>
<evidence type="ECO:0000313" key="4">
    <source>
        <dbReference type="EMBL" id="TKJ41798.1"/>
    </source>
</evidence>
<feature type="modified residue" description="4-aspartylphosphate" evidence="2">
    <location>
        <position position="52"/>
    </location>
</feature>
<feature type="domain" description="Response regulatory" evidence="3">
    <location>
        <begin position="3"/>
        <end position="119"/>
    </location>
</feature>
<dbReference type="PROSITE" id="PS50110">
    <property type="entry name" value="RESPONSE_REGULATORY"/>
    <property type="match status" value="1"/>
</dbReference>
<comment type="caution">
    <text evidence="4">The sequence shown here is derived from an EMBL/GenBank/DDBJ whole genome shotgun (WGS) entry which is preliminary data.</text>
</comment>
<reference evidence="4 5" key="1">
    <citation type="submission" date="2017-06" db="EMBL/GenBank/DDBJ databases">
        <title>Novel microbial phyla capable of carbon fixation and sulfur reduction in deep-sea sediments.</title>
        <authorList>
            <person name="Huang J."/>
            <person name="Baker B."/>
            <person name="Wang Y."/>
        </authorList>
    </citation>
    <scope>NUCLEOTIDE SEQUENCE [LARGE SCALE GENOMIC DNA]</scope>
    <source>
        <strain evidence="4">B3_LCP</strain>
    </source>
</reference>
<protein>
    <recommendedName>
        <fullName evidence="3">Response regulatory domain-containing protein</fullName>
    </recommendedName>
</protein>
<evidence type="ECO:0000256" key="1">
    <source>
        <dbReference type="ARBA" id="ARBA00022553"/>
    </source>
</evidence>
<dbReference type="PANTHER" id="PTHR44591:SF3">
    <property type="entry name" value="RESPONSE REGULATORY DOMAIN-CONTAINING PROTEIN"/>
    <property type="match status" value="1"/>
</dbReference>
<accession>A0A532V3S7</accession>
<evidence type="ECO:0000259" key="3">
    <source>
        <dbReference type="PROSITE" id="PS50110"/>
    </source>
</evidence>
<dbReference type="GO" id="GO:0000160">
    <property type="term" value="P:phosphorelay signal transduction system"/>
    <property type="evidence" value="ECO:0007669"/>
    <property type="project" value="InterPro"/>
</dbReference>
<dbReference type="PANTHER" id="PTHR44591">
    <property type="entry name" value="STRESS RESPONSE REGULATOR PROTEIN 1"/>
    <property type="match status" value="1"/>
</dbReference>
<name>A0A532V3S7_UNCL8</name>
<organism evidence="4 5">
    <name type="scientific">candidate division LCP-89 bacterium B3_LCP</name>
    <dbReference type="NCBI Taxonomy" id="2012998"/>
    <lineage>
        <taxon>Bacteria</taxon>
        <taxon>Pseudomonadati</taxon>
        <taxon>Bacteria division LCP-89</taxon>
    </lineage>
</organism>
<dbReference type="InterPro" id="IPR011006">
    <property type="entry name" value="CheY-like_superfamily"/>
</dbReference>
<dbReference type="SMART" id="SM00448">
    <property type="entry name" value="REC"/>
    <property type="match status" value="1"/>
</dbReference>
<sequence>MKKILIVDDDKSIVDVLTETLAGEDRTIRWAYDGKGALNWISKEVFDLIVCDLMMPKVHGFQILEWVRSNPGCNTTRVVILTAKSYKLDADKAKKGGADMFISKPFEIADLKEKIDKLLS</sequence>
<dbReference type="InterPro" id="IPR001789">
    <property type="entry name" value="Sig_transdc_resp-reg_receiver"/>
</dbReference>
<proteinExistence type="predicted"/>
<gene>
    <name evidence="4" type="ORF">CEE37_04310</name>
</gene>